<dbReference type="Gene3D" id="3.90.1750.20">
    <property type="entry name" value="Putative Large Serine Recombinase, Chain B, Domain 2"/>
    <property type="match status" value="1"/>
</dbReference>
<reference evidence="5" key="1">
    <citation type="submission" date="2017-10" db="EMBL/GenBank/DDBJ databases">
        <authorList>
            <person name="Regsiter A."/>
            <person name="William W."/>
        </authorList>
    </citation>
    <scope>NUCLEOTIDE SEQUENCE [LARGE SCALE GENOMIC DNA]</scope>
</reference>
<evidence type="ECO:0000256" key="1">
    <source>
        <dbReference type="SAM" id="MobiDB-lite"/>
    </source>
</evidence>
<evidence type="ECO:0000259" key="3">
    <source>
        <dbReference type="PROSITE" id="PS51737"/>
    </source>
</evidence>
<dbReference type="InterPro" id="IPR011109">
    <property type="entry name" value="DNA_bind_recombinase_dom"/>
</dbReference>
<dbReference type="CDD" id="cd03768">
    <property type="entry name" value="SR_ResInv"/>
    <property type="match status" value="1"/>
</dbReference>
<dbReference type="SMART" id="SM00857">
    <property type="entry name" value="Resolvase"/>
    <property type="match status" value="1"/>
</dbReference>
<dbReference type="SUPFAM" id="SSF109709">
    <property type="entry name" value="KorB DNA-binding domain-like"/>
    <property type="match status" value="1"/>
</dbReference>
<evidence type="ECO:0000313" key="4">
    <source>
        <dbReference type="EMBL" id="SOR32152.1"/>
    </source>
</evidence>
<dbReference type="PROSITE" id="PS51737">
    <property type="entry name" value="RECOMBINASE_DNA_BIND"/>
    <property type="match status" value="1"/>
</dbReference>
<dbReference type="Pfam" id="PF00239">
    <property type="entry name" value="Resolvase"/>
    <property type="match status" value="1"/>
</dbReference>
<evidence type="ECO:0000259" key="2">
    <source>
        <dbReference type="PROSITE" id="PS51736"/>
    </source>
</evidence>
<name>A0A2N9AXV9_METEX</name>
<dbReference type="Proteomes" id="UP000233769">
    <property type="component" value="Chromosome tk0001"/>
</dbReference>
<dbReference type="AlphaFoldDB" id="A0A2N9AXV9"/>
<dbReference type="SUPFAM" id="SSF53041">
    <property type="entry name" value="Resolvase-like"/>
    <property type="match status" value="1"/>
</dbReference>
<feature type="domain" description="Resolvase/invertase-type recombinase catalytic" evidence="2">
    <location>
        <begin position="17"/>
        <end position="169"/>
    </location>
</feature>
<dbReference type="PANTHER" id="PTHR30461">
    <property type="entry name" value="DNA-INVERTASE FROM LAMBDOID PROPHAGE"/>
    <property type="match status" value="1"/>
</dbReference>
<dbReference type="PROSITE" id="PS51736">
    <property type="entry name" value="RECOMBINASES_3"/>
    <property type="match status" value="1"/>
</dbReference>
<dbReference type="GO" id="GO:0003677">
    <property type="term" value="F:DNA binding"/>
    <property type="evidence" value="ECO:0007669"/>
    <property type="project" value="InterPro"/>
</dbReference>
<evidence type="ECO:0000313" key="5">
    <source>
        <dbReference type="Proteomes" id="UP000233769"/>
    </source>
</evidence>
<dbReference type="InterPro" id="IPR036162">
    <property type="entry name" value="Resolvase-like_N_sf"/>
</dbReference>
<dbReference type="Pfam" id="PF07508">
    <property type="entry name" value="Recombinase"/>
    <property type="match status" value="1"/>
</dbReference>
<sequence>MPRSKPAPSSAKPARLRCAVYTRKSSEEGLEQAFNSLDAQREACAAYIASQRHEGWGLLPTLYDDGGYSGGSMERPALQRLLADVAAGRVDVVVVYKVDRLTRALADFARIVAVFDARHVSFVSVTQAFNTTSSMGRLTLNVLLSFAQFEREVTGERIRDKIAASKRKGMWMGGLPPLGYDVAERRLKVNEAEAETVRHIFRRYCAVRSVRLLQLELAQAGILSKQRRTADGGHFGGQPLARGALYAMLANQLYLGEVVHKGQSYAGEHTAIVDAELFAAVQGVLTQNRVERDSGATADAPSLLAGLVYDAQGQRLTPSHTLKRGLRYRYYVSHSLVSGKRIPARTSGSTKLGDTDQNDAGAADAPRSGGQRLPALALEALVTGRLRELLGSASALHELMHEHSASEQQRLLAAGAALAAHWHEAPAGEQRQRLRVCLRRIVVRVDGIELHVDTARLLQGLTGSLCVPNAAAGAHADAQALSQANASDGDDGELDRGAVLVLRVPAVLQRVGQELRLVIPGERTGPAPDASLTGLLARAQQLRERIFGETQLSIDDVAREEGLSRSYVTRLLRLSFLAPDIVARLLSGEHPPELTATRLMADTRLPIDWSEQRKLLGLG</sequence>
<dbReference type="RefSeq" id="WP_056154251.1">
    <property type="nucleotide sequence ID" value="NZ_CP110130.1"/>
</dbReference>
<organism evidence="4 5">
    <name type="scientific">Methylorubrum extorquens</name>
    <name type="common">Methylobacterium dichloromethanicum</name>
    <name type="synonym">Methylobacterium extorquens</name>
    <dbReference type="NCBI Taxonomy" id="408"/>
    <lineage>
        <taxon>Bacteria</taxon>
        <taxon>Pseudomonadati</taxon>
        <taxon>Pseudomonadota</taxon>
        <taxon>Alphaproteobacteria</taxon>
        <taxon>Hyphomicrobiales</taxon>
        <taxon>Methylobacteriaceae</taxon>
        <taxon>Methylorubrum</taxon>
    </lineage>
</organism>
<dbReference type="InterPro" id="IPR050639">
    <property type="entry name" value="SSR_resolvase"/>
</dbReference>
<protein>
    <submittedName>
        <fullName evidence="4">Putative resolvase</fullName>
    </submittedName>
</protein>
<feature type="domain" description="Recombinase" evidence="3">
    <location>
        <begin position="177"/>
        <end position="291"/>
    </location>
</feature>
<dbReference type="EMBL" id="LT962688">
    <property type="protein sequence ID" value="SOR32152.1"/>
    <property type="molecule type" value="Genomic_DNA"/>
</dbReference>
<dbReference type="InterPro" id="IPR038109">
    <property type="entry name" value="DNA_bind_recomb_sf"/>
</dbReference>
<accession>A0A2N9AXV9</accession>
<dbReference type="GO" id="GO:0000150">
    <property type="term" value="F:DNA strand exchange activity"/>
    <property type="evidence" value="ECO:0007669"/>
    <property type="project" value="InterPro"/>
</dbReference>
<proteinExistence type="predicted"/>
<feature type="region of interest" description="Disordered" evidence="1">
    <location>
        <begin position="343"/>
        <end position="369"/>
    </location>
</feature>
<dbReference type="Gene3D" id="3.40.50.1390">
    <property type="entry name" value="Resolvase, N-terminal catalytic domain"/>
    <property type="match status" value="1"/>
</dbReference>
<dbReference type="PANTHER" id="PTHR30461:SF23">
    <property type="entry name" value="DNA RECOMBINASE-RELATED"/>
    <property type="match status" value="1"/>
</dbReference>
<dbReference type="InterPro" id="IPR006119">
    <property type="entry name" value="Resolv_N"/>
</dbReference>
<gene>
    <name evidence="4" type="ORF">TK0001_5586</name>
</gene>